<gene>
    <name evidence="3" type="ORF">F0L74_23580</name>
</gene>
<feature type="signal peptide" evidence="2">
    <location>
        <begin position="1"/>
        <end position="28"/>
    </location>
</feature>
<dbReference type="InterPro" id="IPR039513">
    <property type="entry name" value="PL-6"/>
</dbReference>
<organism evidence="3 4">
    <name type="scientific">Chitinophaga agrisoli</name>
    <dbReference type="NCBI Taxonomy" id="2607653"/>
    <lineage>
        <taxon>Bacteria</taxon>
        <taxon>Pseudomonadati</taxon>
        <taxon>Bacteroidota</taxon>
        <taxon>Chitinophagia</taxon>
        <taxon>Chitinophagales</taxon>
        <taxon>Chitinophagaceae</taxon>
        <taxon>Chitinophaga</taxon>
    </lineage>
</organism>
<comment type="caution">
    <text evidence="3">The sequence shown here is derived from an EMBL/GenBank/DDBJ whole genome shotgun (WGS) entry which is preliminary data.</text>
</comment>
<reference evidence="3 4" key="1">
    <citation type="submission" date="2019-09" db="EMBL/GenBank/DDBJ databases">
        <title>Chitinophaga ginsengihumi sp. nov., isolated from soil of ginseng rhizosphere.</title>
        <authorList>
            <person name="Lee J."/>
        </authorList>
    </citation>
    <scope>NUCLEOTIDE SEQUENCE [LARGE SCALE GENOMIC DNA]</scope>
    <source>
        <strain evidence="3 4">BN140078</strain>
    </source>
</reference>
<protein>
    <recommendedName>
        <fullName evidence="5">Parallel beta helix pectate lyase-like protein</fullName>
    </recommendedName>
</protein>
<evidence type="ECO:0000256" key="2">
    <source>
        <dbReference type="SAM" id="SignalP"/>
    </source>
</evidence>
<feature type="region of interest" description="Disordered" evidence="1">
    <location>
        <begin position="429"/>
        <end position="461"/>
    </location>
</feature>
<dbReference type="InterPro" id="IPR011050">
    <property type="entry name" value="Pectin_lyase_fold/virulence"/>
</dbReference>
<dbReference type="InterPro" id="IPR012334">
    <property type="entry name" value="Pectin_lyas_fold"/>
</dbReference>
<proteinExistence type="predicted"/>
<dbReference type="RefSeq" id="WP_149840369.1">
    <property type="nucleotide sequence ID" value="NZ_VUOC01000004.1"/>
</dbReference>
<evidence type="ECO:0000313" key="4">
    <source>
        <dbReference type="Proteomes" id="UP000324611"/>
    </source>
</evidence>
<keyword evidence="2" id="KW-0732">Signal</keyword>
<feature type="chain" id="PRO_5022815073" description="Parallel beta helix pectate lyase-like protein" evidence="2">
    <location>
        <begin position="29"/>
        <end position="461"/>
    </location>
</feature>
<dbReference type="AlphaFoldDB" id="A0A5B2VKR3"/>
<reference evidence="3 4" key="2">
    <citation type="submission" date="2019-09" db="EMBL/GenBank/DDBJ databases">
        <authorList>
            <person name="Jin C."/>
        </authorList>
    </citation>
    <scope>NUCLEOTIDE SEQUENCE [LARGE SCALE GENOMIC DNA]</scope>
    <source>
        <strain evidence="3 4">BN140078</strain>
    </source>
</reference>
<dbReference type="Proteomes" id="UP000324611">
    <property type="component" value="Unassembled WGS sequence"/>
</dbReference>
<accession>A0A5B2VKR3</accession>
<dbReference type="PROSITE" id="PS51257">
    <property type="entry name" value="PROKAR_LIPOPROTEIN"/>
    <property type="match status" value="1"/>
</dbReference>
<keyword evidence="4" id="KW-1185">Reference proteome</keyword>
<dbReference type="SMART" id="SM00710">
    <property type="entry name" value="PbH1"/>
    <property type="match status" value="5"/>
</dbReference>
<evidence type="ECO:0008006" key="5">
    <source>
        <dbReference type="Google" id="ProtNLM"/>
    </source>
</evidence>
<dbReference type="SUPFAM" id="SSF51126">
    <property type="entry name" value="Pectin lyase-like"/>
    <property type="match status" value="1"/>
</dbReference>
<evidence type="ECO:0000313" key="3">
    <source>
        <dbReference type="EMBL" id="KAA2239190.1"/>
    </source>
</evidence>
<dbReference type="InterPro" id="IPR006626">
    <property type="entry name" value="PbH1"/>
</dbReference>
<dbReference type="EMBL" id="VUOC01000004">
    <property type="protein sequence ID" value="KAA2239190.1"/>
    <property type="molecule type" value="Genomic_DNA"/>
</dbReference>
<sequence length="461" mass="50242">MYKFSWRTRCKWIVTFLLTAGCCWQANAQNEVVITAKAGQTVNLQASYQDNDVLLIQGGGTAASPAVVDGGGKTVLTGNNQLYLLGKYIIVQNIKVQNPNLEQGIRSVVSFRYKKTTGNNCTLRNVQFVQDPGQVSPHSYSWLEVFGQNNMVTGCLFKGKTNRNPIVHVDVDDDQPDNNILSNNTFTDVPVHPGEALEAIRIGLGHGVSGAMVKDNIFRRCFGDSETLSCKSSGNTMSGNYFVDCRSGISLRGGNNDIVTDNRFYNTKNALRMAGSGHKITNNYFFNAPVSTSNGGLVLMVGGDPRGCGYGTVADVTIEDNVFVNHLGLRVLKAGEQCNDYPRNIIFRQNRFMNAKQVFELKDTSVADFGPDITKNLNAPAAQALSRSVGPPAKKVAPETQRLTIETYQNGKAMFSNCDFGASFFSPNAKGDAGDKSKVQDVQQKINEIRGPGKNNKSKSQ</sequence>
<name>A0A5B2VKR3_9BACT</name>
<evidence type="ECO:0000256" key="1">
    <source>
        <dbReference type="SAM" id="MobiDB-lite"/>
    </source>
</evidence>
<dbReference type="Gene3D" id="2.160.20.10">
    <property type="entry name" value="Single-stranded right-handed beta-helix, Pectin lyase-like"/>
    <property type="match status" value="1"/>
</dbReference>
<dbReference type="Pfam" id="PF14592">
    <property type="entry name" value="Chondroitinas_B"/>
    <property type="match status" value="1"/>
</dbReference>